<dbReference type="OrthoDB" id="7876991at2"/>
<feature type="region of interest" description="Disordered" evidence="1">
    <location>
        <begin position="25"/>
        <end position="71"/>
    </location>
</feature>
<reference evidence="2 3" key="1">
    <citation type="submission" date="2016-10" db="EMBL/GenBank/DDBJ databases">
        <authorList>
            <person name="de Groot N.N."/>
        </authorList>
    </citation>
    <scope>NUCLEOTIDE SEQUENCE [LARGE SCALE GENOMIC DNA]</scope>
    <source>
        <strain evidence="2 3">DSM 15283</strain>
    </source>
</reference>
<sequence length="71" mass="7808">MNVNQLVNMITRMFVRKAVNGGIRAGMNAMSTPDSAGRGQPRKKQGGGQGPKMDTKRARQAMRMARRASKF</sequence>
<evidence type="ECO:0000313" key="3">
    <source>
        <dbReference type="Proteomes" id="UP000199144"/>
    </source>
</evidence>
<accession>A0A1I4NCC5</accession>
<dbReference type="RefSeq" id="WP_131814368.1">
    <property type="nucleotide sequence ID" value="NZ_FOTQ01000004.1"/>
</dbReference>
<protein>
    <submittedName>
        <fullName evidence="2">Uncharacterized protein</fullName>
    </submittedName>
</protein>
<dbReference type="EMBL" id="FOTQ01000004">
    <property type="protein sequence ID" value="SFM13151.1"/>
    <property type="molecule type" value="Genomic_DNA"/>
</dbReference>
<evidence type="ECO:0000313" key="2">
    <source>
        <dbReference type="EMBL" id="SFM13151.1"/>
    </source>
</evidence>
<dbReference type="STRING" id="254406.SAMN04488042_104111"/>
<gene>
    <name evidence="2" type="ORF">SAMN04488042_104111</name>
</gene>
<proteinExistence type="predicted"/>
<evidence type="ECO:0000256" key="1">
    <source>
        <dbReference type="SAM" id="MobiDB-lite"/>
    </source>
</evidence>
<name>A0A1I4NCC5_9RHOB</name>
<organism evidence="2 3">
    <name type="scientific">Shimia aestuarii</name>
    <dbReference type="NCBI Taxonomy" id="254406"/>
    <lineage>
        <taxon>Bacteria</taxon>
        <taxon>Pseudomonadati</taxon>
        <taxon>Pseudomonadota</taxon>
        <taxon>Alphaproteobacteria</taxon>
        <taxon>Rhodobacterales</taxon>
        <taxon>Roseobacteraceae</taxon>
    </lineage>
</organism>
<dbReference type="AlphaFoldDB" id="A0A1I4NCC5"/>
<dbReference type="Proteomes" id="UP000199144">
    <property type="component" value="Unassembled WGS sequence"/>
</dbReference>
<feature type="compositionally biased region" description="Basic residues" evidence="1">
    <location>
        <begin position="58"/>
        <end position="71"/>
    </location>
</feature>
<keyword evidence="3" id="KW-1185">Reference proteome</keyword>